<comment type="similarity">
    <text evidence="2">Belongs to the AzlC family.</text>
</comment>
<dbReference type="PANTHER" id="PTHR34979">
    <property type="entry name" value="INNER MEMBRANE PROTEIN YGAZ"/>
    <property type="match status" value="1"/>
</dbReference>
<keyword evidence="5 8" id="KW-0812">Transmembrane</keyword>
<evidence type="ECO:0000256" key="3">
    <source>
        <dbReference type="ARBA" id="ARBA00022448"/>
    </source>
</evidence>
<keyword evidence="7 8" id="KW-0472">Membrane</keyword>
<gene>
    <name evidence="9" type="ORF">ACFQHK_07530</name>
</gene>
<dbReference type="InterPro" id="IPR011606">
    <property type="entry name" value="Brnchd-chn_aa_trnsp_permease"/>
</dbReference>
<evidence type="ECO:0000256" key="2">
    <source>
        <dbReference type="ARBA" id="ARBA00010735"/>
    </source>
</evidence>
<keyword evidence="3" id="KW-0813">Transport</keyword>
<dbReference type="EMBL" id="JBHSXM010000001">
    <property type="protein sequence ID" value="MFC6836356.1"/>
    <property type="molecule type" value="Genomic_DNA"/>
</dbReference>
<dbReference type="GO" id="GO:0005886">
    <property type="term" value="C:plasma membrane"/>
    <property type="evidence" value="ECO:0007669"/>
    <property type="project" value="UniProtKB-SubCell"/>
</dbReference>
<evidence type="ECO:0000256" key="8">
    <source>
        <dbReference type="SAM" id="Phobius"/>
    </source>
</evidence>
<evidence type="ECO:0000313" key="10">
    <source>
        <dbReference type="Proteomes" id="UP001596406"/>
    </source>
</evidence>
<feature type="transmembrane region" description="Helical" evidence="8">
    <location>
        <begin position="133"/>
        <end position="159"/>
    </location>
</feature>
<dbReference type="Pfam" id="PF03591">
    <property type="entry name" value="AzlC"/>
    <property type="match status" value="1"/>
</dbReference>
<feature type="transmembrane region" description="Helical" evidence="8">
    <location>
        <begin position="190"/>
        <end position="223"/>
    </location>
</feature>
<reference evidence="9 10" key="1">
    <citation type="journal article" date="2019" name="Int. J. Syst. Evol. Microbiol.">
        <title>The Global Catalogue of Microorganisms (GCM) 10K type strain sequencing project: providing services to taxonomists for standard genome sequencing and annotation.</title>
        <authorList>
            <consortium name="The Broad Institute Genomics Platform"/>
            <consortium name="The Broad Institute Genome Sequencing Center for Infectious Disease"/>
            <person name="Wu L."/>
            <person name="Ma J."/>
        </authorList>
    </citation>
    <scope>NUCLEOTIDE SEQUENCE [LARGE SCALE GENOMIC DNA]</scope>
    <source>
        <strain evidence="9 10">PSRA2</strain>
    </source>
</reference>
<evidence type="ECO:0000256" key="4">
    <source>
        <dbReference type="ARBA" id="ARBA00022475"/>
    </source>
</evidence>
<evidence type="ECO:0000256" key="7">
    <source>
        <dbReference type="ARBA" id="ARBA00023136"/>
    </source>
</evidence>
<evidence type="ECO:0000256" key="5">
    <source>
        <dbReference type="ARBA" id="ARBA00022692"/>
    </source>
</evidence>
<evidence type="ECO:0000256" key="6">
    <source>
        <dbReference type="ARBA" id="ARBA00022989"/>
    </source>
</evidence>
<organism evidence="9 10">
    <name type="scientific">Halomarina ordinaria</name>
    <dbReference type="NCBI Taxonomy" id="3033939"/>
    <lineage>
        <taxon>Archaea</taxon>
        <taxon>Methanobacteriati</taxon>
        <taxon>Methanobacteriota</taxon>
        <taxon>Stenosarchaea group</taxon>
        <taxon>Halobacteria</taxon>
        <taxon>Halobacteriales</taxon>
        <taxon>Natronomonadaceae</taxon>
        <taxon>Halomarina</taxon>
    </lineage>
</organism>
<evidence type="ECO:0000313" key="9">
    <source>
        <dbReference type="EMBL" id="MFC6836356.1"/>
    </source>
</evidence>
<keyword evidence="6 8" id="KW-1133">Transmembrane helix</keyword>
<dbReference type="AlphaFoldDB" id="A0ABD5UDW5"/>
<accession>A0ABD5UDW5</accession>
<protein>
    <submittedName>
        <fullName evidence="9">AzlC family ABC transporter permease</fullName>
    </submittedName>
</protein>
<keyword evidence="10" id="KW-1185">Reference proteome</keyword>
<dbReference type="Proteomes" id="UP001596406">
    <property type="component" value="Unassembled WGS sequence"/>
</dbReference>
<feature type="transmembrane region" description="Helical" evidence="8">
    <location>
        <begin position="165"/>
        <end position="183"/>
    </location>
</feature>
<evidence type="ECO:0000256" key="1">
    <source>
        <dbReference type="ARBA" id="ARBA00004651"/>
    </source>
</evidence>
<name>A0ABD5UDW5_9EURY</name>
<comment type="caution">
    <text evidence="9">The sequence shown here is derived from an EMBL/GenBank/DDBJ whole genome shotgun (WGS) entry which is preliminary data.</text>
</comment>
<sequence>MTSLARRASFLAGARAVAPIMVGIVPFGLLAGATAVAVGIDPLQAVGMSVFIFAGASQLAAIDLVGGDAPAVVVVATVLIINLRMSMYSASLAPYFDRLRTLARVPLAYLLTDQAYALAVTRFGEEEGPRSRTWYYLGAALPLWVVWQLCTVVGIVAGAAVPESIPIDFAVPLTFLALLVPAIEGRATAAAAAVGGGVAVVGAGLPFNLGLVVGALCGIAGGMVADGVGDE</sequence>
<keyword evidence="4" id="KW-1003">Cell membrane</keyword>
<feature type="transmembrane region" description="Helical" evidence="8">
    <location>
        <begin position="12"/>
        <end position="40"/>
    </location>
</feature>
<dbReference type="PANTHER" id="PTHR34979:SF1">
    <property type="entry name" value="INNER MEMBRANE PROTEIN YGAZ"/>
    <property type="match status" value="1"/>
</dbReference>
<dbReference type="RefSeq" id="WP_304448042.1">
    <property type="nucleotide sequence ID" value="NZ_JARRAH010000001.1"/>
</dbReference>
<comment type="subcellular location">
    <subcellularLocation>
        <location evidence="1">Cell membrane</location>
        <topology evidence="1">Multi-pass membrane protein</topology>
    </subcellularLocation>
</comment>
<proteinExistence type="inferred from homology"/>